<dbReference type="CDD" id="cd01949">
    <property type="entry name" value="GGDEF"/>
    <property type="match status" value="1"/>
</dbReference>
<dbReference type="PROSITE" id="PS50887">
    <property type="entry name" value="GGDEF"/>
    <property type="match status" value="1"/>
</dbReference>
<dbReference type="SMART" id="SM00052">
    <property type="entry name" value="EAL"/>
    <property type="match status" value="1"/>
</dbReference>
<dbReference type="InterPro" id="IPR001633">
    <property type="entry name" value="EAL_dom"/>
</dbReference>
<evidence type="ECO:0000313" key="3">
    <source>
        <dbReference type="EMBL" id="QGG96147.1"/>
    </source>
</evidence>
<proteinExistence type="predicted"/>
<dbReference type="NCBIfam" id="TIGR00254">
    <property type="entry name" value="GGDEF"/>
    <property type="match status" value="1"/>
</dbReference>
<dbReference type="SUPFAM" id="SSF141868">
    <property type="entry name" value="EAL domain-like"/>
    <property type="match status" value="1"/>
</dbReference>
<dbReference type="InterPro" id="IPR029787">
    <property type="entry name" value="Nucleotide_cyclase"/>
</dbReference>
<dbReference type="InterPro" id="IPR035919">
    <property type="entry name" value="EAL_sf"/>
</dbReference>
<name>A0A5Q2RPV0_9ACTN</name>
<dbReference type="CDD" id="cd01948">
    <property type="entry name" value="EAL"/>
    <property type="match status" value="1"/>
</dbReference>
<sequence>MDRWERRLQLAARVGAADDAVAQGVARPGQVDAAHGRDPMAGLDRDVAGSIHPDEVATIRSLLDIAARRPSMRVQLPLLVREGADWVQREFEIVAELMGPVLRPAGAQPHRRRRTDADGASPLDRGRVLAELREAIERNAATGVAVLLVDLDRFKRHNDALGEEAGDEILRAVGGRIAETVGRAFSSSIGSDEYLVVLDGVADLARAREVAEKLRLAISRPLAVHGAELVLTATIGVAIGGPGTPPERLLRDADTAVFEGKDHGRDRTEVFDDEMSQRTDRRIESTQTLRRALDDDALELHYQPIVSLDTGVIVGAEALLRIHGQGEGHQLVRPARLIDAAEDLGIVDRLGRFVLERTAAQIATWEPLLAPNRRFRVSVNVSPVQIATPAFTTWVAEALRSADLDPGRLSLELTESIFLDPDPDVDAAVSRLVELGVSFGLDDFGADRSSFGGLRRFPIDFVKLDRAIVADIDSDGTDEVIGESAIGLARQLGFTTVAVGVERESQRDVLRRIGCDAAQGFLFAPPLPPEELAERL</sequence>
<dbReference type="PANTHER" id="PTHR33121:SF79">
    <property type="entry name" value="CYCLIC DI-GMP PHOSPHODIESTERASE PDED-RELATED"/>
    <property type="match status" value="1"/>
</dbReference>
<dbReference type="Pfam" id="PF00990">
    <property type="entry name" value="GGDEF"/>
    <property type="match status" value="1"/>
</dbReference>
<feature type="domain" description="GGDEF" evidence="2">
    <location>
        <begin position="142"/>
        <end position="273"/>
    </location>
</feature>
<evidence type="ECO:0000259" key="2">
    <source>
        <dbReference type="PROSITE" id="PS50887"/>
    </source>
</evidence>
<dbReference type="AlphaFoldDB" id="A0A5Q2RPV0"/>
<reference evidence="3 4" key="1">
    <citation type="submission" date="2019-11" db="EMBL/GenBank/DDBJ databases">
        <authorList>
            <person name="He Y."/>
        </authorList>
    </citation>
    <scope>NUCLEOTIDE SEQUENCE [LARGE SCALE GENOMIC DNA]</scope>
    <source>
        <strain evidence="3 4">SCSIO 58843</strain>
    </source>
</reference>
<dbReference type="RefSeq" id="WP_153760253.1">
    <property type="nucleotide sequence ID" value="NZ_CP045851.1"/>
</dbReference>
<evidence type="ECO:0000313" key="4">
    <source>
        <dbReference type="Proteomes" id="UP000334019"/>
    </source>
</evidence>
<feature type="domain" description="EAL" evidence="1">
    <location>
        <begin position="282"/>
        <end position="536"/>
    </location>
</feature>
<organism evidence="3 4">
    <name type="scientific">Actinomarinicola tropica</name>
    <dbReference type="NCBI Taxonomy" id="2789776"/>
    <lineage>
        <taxon>Bacteria</taxon>
        <taxon>Bacillati</taxon>
        <taxon>Actinomycetota</taxon>
        <taxon>Acidimicrobiia</taxon>
        <taxon>Acidimicrobiales</taxon>
        <taxon>Iamiaceae</taxon>
        <taxon>Actinomarinicola</taxon>
    </lineage>
</organism>
<dbReference type="Proteomes" id="UP000334019">
    <property type="component" value="Chromosome"/>
</dbReference>
<keyword evidence="4" id="KW-1185">Reference proteome</keyword>
<dbReference type="Pfam" id="PF00563">
    <property type="entry name" value="EAL"/>
    <property type="match status" value="1"/>
</dbReference>
<dbReference type="InterPro" id="IPR050706">
    <property type="entry name" value="Cyclic-di-GMP_PDE-like"/>
</dbReference>
<dbReference type="EMBL" id="CP045851">
    <property type="protein sequence ID" value="QGG96147.1"/>
    <property type="molecule type" value="Genomic_DNA"/>
</dbReference>
<dbReference type="KEGG" id="atq:GH723_14140"/>
<gene>
    <name evidence="3" type="ORF">GH723_14140</name>
</gene>
<dbReference type="InterPro" id="IPR043128">
    <property type="entry name" value="Rev_trsase/Diguanyl_cyclase"/>
</dbReference>
<dbReference type="InterPro" id="IPR000160">
    <property type="entry name" value="GGDEF_dom"/>
</dbReference>
<dbReference type="Gene3D" id="3.30.70.270">
    <property type="match status" value="1"/>
</dbReference>
<dbReference type="GO" id="GO:0071111">
    <property type="term" value="F:cyclic-guanylate-specific phosphodiesterase activity"/>
    <property type="evidence" value="ECO:0007669"/>
    <property type="project" value="InterPro"/>
</dbReference>
<accession>A0A5Q2RPV0</accession>
<dbReference type="SMART" id="SM00267">
    <property type="entry name" value="GGDEF"/>
    <property type="match status" value="1"/>
</dbReference>
<dbReference type="PROSITE" id="PS50883">
    <property type="entry name" value="EAL"/>
    <property type="match status" value="1"/>
</dbReference>
<protein>
    <submittedName>
        <fullName evidence="3">EAL domain-containing protein</fullName>
    </submittedName>
</protein>
<dbReference type="Gene3D" id="3.20.20.450">
    <property type="entry name" value="EAL domain"/>
    <property type="match status" value="1"/>
</dbReference>
<dbReference type="PANTHER" id="PTHR33121">
    <property type="entry name" value="CYCLIC DI-GMP PHOSPHODIESTERASE PDEF"/>
    <property type="match status" value="1"/>
</dbReference>
<dbReference type="SUPFAM" id="SSF55073">
    <property type="entry name" value="Nucleotide cyclase"/>
    <property type="match status" value="1"/>
</dbReference>
<evidence type="ECO:0000259" key="1">
    <source>
        <dbReference type="PROSITE" id="PS50883"/>
    </source>
</evidence>